<dbReference type="PRINTS" id="PR01399">
    <property type="entry name" value="ENTSNTHTASED"/>
</dbReference>
<dbReference type="PANTHER" id="PTHR38096">
    <property type="entry name" value="ENTEROBACTIN SYNTHASE COMPONENT D"/>
    <property type="match status" value="1"/>
</dbReference>
<gene>
    <name evidence="4" type="ORF">GCM10009827_038030</name>
</gene>
<dbReference type="InterPro" id="IPR003542">
    <property type="entry name" value="Enbac_synth_compD-like"/>
</dbReference>
<proteinExistence type="predicted"/>
<accession>A0ABN2AH48</accession>
<dbReference type="Gene3D" id="3.90.470.20">
    <property type="entry name" value="4'-phosphopantetheinyl transferase domain"/>
    <property type="match status" value="1"/>
</dbReference>
<feature type="domain" description="4'-phosphopantetheinyl transferase N-terminal" evidence="3">
    <location>
        <begin position="66"/>
        <end position="126"/>
    </location>
</feature>
<sequence>MPGVGVRGGATRLWLAGRTSAAGRGGGGVEFRVVRDLLPEIVVVEVAGEDDWTGVLLPDEAAGLSPRAVDGRRREYTAGRVCARRALSRVGVHGAPVLSAPSRAPVWPAGTTGSITHTKGYCAVAVGRAPELRAVGIDAERRTVLPANIVASICLPEEIAWCAERADEPWWPAVHFSAKETVYKMWSPIMGTWLDFHDARLSIDPVNGTFEAAILPEKLDQEPGAPAVFRGRFAVEPDLIRTAGYITR</sequence>
<organism evidence="4 5">
    <name type="scientific">Dactylosporangium maewongense</name>
    <dbReference type="NCBI Taxonomy" id="634393"/>
    <lineage>
        <taxon>Bacteria</taxon>
        <taxon>Bacillati</taxon>
        <taxon>Actinomycetota</taxon>
        <taxon>Actinomycetes</taxon>
        <taxon>Micromonosporales</taxon>
        <taxon>Micromonosporaceae</taxon>
        <taxon>Dactylosporangium</taxon>
    </lineage>
</organism>
<dbReference type="InterPro" id="IPR037143">
    <property type="entry name" value="4-PPantetheinyl_Trfase_dom_sf"/>
</dbReference>
<evidence type="ECO:0000259" key="3">
    <source>
        <dbReference type="Pfam" id="PF17837"/>
    </source>
</evidence>
<reference evidence="4 5" key="1">
    <citation type="journal article" date="2019" name="Int. J. Syst. Evol. Microbiol.">
        <title>The Global Catalogue of Microorganisms (GCM) 10K type strain sequencing project: providing services to taxonomists for standard genome sequencing and annotation.</title>
        <authorList>
            <consortium name="The Broad Institute Genomics Platform"/>
            <consortium name="The Broad Institute Genome Sequencing Center for Infectious Disease"/>
            <person name="Wu L."/>
            <person name="Ma J."/>
        </authorList>
    </citation>
    <scope>NUCLEOTIDE SEQUENCE [LARGE SCALE GENOMIC DNA]</scope>
    <source>
        <strain evidence="4 5">JCM 15933</strain>
    </source>
</reference>
<evidence type="ECO:0000313" key="4">
    <source>
        <dbReference type="EMBL" id="GAA1519171.1"/>
    </source>
</evidence>
<dbReference type="InterPro" id="IPR041354">
    <property type="entry name" value="4PPT_N"/>
</dbReference>
<dbReference type="InterPro" id="IPR008278">
    <property type="entry name" value="4-PPantetheinyl_Trfase_dom"/>
</dbReference>
<feature type="domain" description="4'-phosphopantetheinyl transferase" evidence="2">
    <location>
        <begin position="134"/>
        <end position="207"/>
    </location>
</feature>
<dbReference type="Pfam" id="PF17837">
    <property type="entry name" value="4PPT_N"/>
    <property type="match status" value="1"/>
</dbReference>
<keyword evidence="1 4" id="KW-0808">Transferase</keyword>
<dbReference type="EMBL" id="BAAAQD010000007">
    <property type="protein sequence ID" value="GAA1519171.1"/>
    <property type="molecule type" value="Genomic_DNA"/>
</dbReference>
<dbReference type="GO" id="GO:0016740">
    <property type="term" value="F:transferase activity"/>
    <property type="evidence" value="ECO:0007669"/>
    <property type="project" value="UniProtKB-KW"/>
</dbReference>
<comment type="caution">
    <text evidence="4">The sequence shown here is derived from an EMBL/GenBank/DDBJ whole genome shotgun (WGS) entry which is preliminary data.</text>
</comment>
<keyword evidence="5" id="KW-1185">Reference proteome</keyword>
<dbReference type="Proteomes" id="UP001501470">
    <property type="component" value="Unassembled WGS sequence"/>
</dbReference>
<evidence type="ECO:0000259" key="2">
    <source>
        <dbReference type="Pfam" id="PF01648"/>
    </source>
</evidence>
<evidence type="ECO:0000313" key="5">
    <source>
        <dbReference type="Proteomes" id="UP001501470"/>
    </source>
</evidence>
<dbReference type="SUPFAM" id="SSF56214">
    <property type="entry name" value="4'-phosphopantetheinyl transferase"/>
    <property type="match status" value="1"/>
</dbReference>
<dbReference type="Pfam" id="PF01648">
    <property type="entry name" value="ACPS"/>
    <property type="match status" value="1"/>
</dbReference>
<evidence type="ECO:0000256" key="1">
    <source>
        <dbReference type="ARBA" id="ARBA00022679"/>
    </source>
</evidence>
<name>A0ABN2AH48_9ACTN</name>
<protein>
    <submittedName>
        <fullName evidence="4">4'-phosphopantetheinyl transferase</fullName>
    </submittedName>
</protein>
<dbReference type="PANTHER" id="PTHR38096:SF1">
    <property type="entry name" value="ENTEROBACTIN SYNTHASE COMPONENT D"/>
    <property type="match status" value="1"/>
</dbReference>